<reference evidence="2 3" key="1">
    <citation type="submission" date="2018-11" db="EMBL/GenBank/DDBJ databases">
        <title>Rhizobium chutanense sp. nov., isolated from root nodules of Phaseolus vulgaris in China.</title>
        <authorList>
            <person name="Huo Y."/>
        </authorList>
    </citation>
    <scope>NUCLEOTIDE SEQUENCE [LARGE SCALE GENOMIC DNA]</scope>
    <source>
        <strain evidence="2 3">C16</strain>
    </source>
</reference>
<comment type="caution">
    <text evidence="2">The sequence shown here is derived from an EMBL/GenBank/DDBJ whole genome shotgun (WGS) entry which is preliminary data.</text>
</comment>
<organism evidence="2 3">
    <name type="scientific">Rhizobium chutanense</name>
    <dbReference type="NCBI Taxonomy" id="2035448"/>
    <lineage>
        <taxon>Bacteria</taxon>
        <taxon>Pseudomonadati</taxon>
        <taxon>Pseudomonadota</taxon>
        <taxon>Alphaproteobacteria</taxon>
        <taxon>Hyphomicrobiales</taxon>
        <taxon>Rhizobiaceae</taxon>
        <taxon>Rhizobium/Agrobacterium group</taxon>
        <taxon>Rhizobium</taxon>
    </lineage>
</organism>
<evidence type="ECO:0000256" key="1">
    <source>
        <dbReference type="SAM" id="MobiDB-lite"/>
    </source>
</evidence>
<proteinExistence type="predicted"/>
<evidence type="ECO:0000313" key="2">
    <source>
        <dbReference type="EMBL" id="RUL95951.1"/>
    </source>
</evidence>
<gene>
    <name evidence="2" type="ORF">EFR84_33330</name>
</gene>
<sequence length="131" mass="14605">MDRPDDRAIIGVDPDHRMQIKTTTATGADHRRILDGQNMSIRATAGSAQGRLLDHLLRIDGIIAQKPGQTDLSGPMPSKLAHPHALTGRLNQTRQQERPPFSRRRSPNRPRLKSSIAQFSCLQQENQNCVP</sequence>
<name>A0A432N8Q9_9HYPH</name>
<dbReference type="Proteomes" id="UP000278081">
    <property type="component" value="Unassembled WGS sequence"/>
</dbReference>
<dbReference type="AlphaFoldDB" id="A0A432N8Q9"/>
<evidence type="ECO:0000313" key="3">
    <source>
        <dbReference type="Proteomes" id="UP000278081"/>
    </source>
</evidence>
<feature type="compositionally biased region" description="Basic residues" evidence="1">
    <location>
        <begin position="101"/>
        <end position="112"/>
    </location>
</feature>
<accession>A0A432N8Q9</accession>
<feature type="region of interest" description="Disordered" evidence="1">
    <location>
        <begin position="66"/>
        <end position="112"/>
    </location>
</feature>
<protein>
    <submittedName>
        <fullName evidence="2">Uncharacterized protein</fullName>
    </submittedName>
</protein>
<dbReference type="EMBL" id="RJTJ01000060">
    <property type="protein sequence ID" value="RUL95951.1"/>
    <property type="molecule type" value="Genomic_DNA"/>
</dbReference>